<evidence type="ECO:0000313" key="2">
    <source>
        <dbReference type="EMBL" id="MCP2160089.1"/>
    </source>
</evidence>
<evidence type="ECO:0000313" key="3">
    <source>
        <dbReference type="Proteomes" id="UP001205740"/>
    </source>
</evidence>
<comment type="caution">
    <text evidence="2">The sequence shown here is derived from an EMBL/GenBank/DDBJ whole genome shotgun (WGS) entry which is preliminary data.</text>
</comment>
<protein>
    <submittedName>
        <fullName evidence="2">Uncharacterized protein</fullName>
    </submittedName>
</protein>
<dbReference type="EMBL" id="JAMTCG010000002">
    <property type="protein sequence ID" value="MCP2160089.1"/>
    <property type="molecule type" value="Genomic_DNA"/>
</dbReference>
<evidence type="ECO:0000256" key="1">
    <source>
        <dbReference type="SAM" id="MobiDB-lite"/>
    </source>
</evidence>
<reference evidence="2 3" key="1">
    <citation type="submission" date="2022-06" db="EMBL/GenBank/DDBJ databases">
        <title>Genomic Encyclopedia of Archaeal and Bacterial Type Strains, Phase II (KMG-II): from individual species to whole genera.</title>
        <authorList>
            <person name="Goeker M."/>
        </authorList>
    </citation>
    <scope>NUCLEOTIDE SEQUENCE [LARGE SCALE GENOMIC DNA]</scope>
    <source>
        <strain evidence="2 3">DSM 45037</strain>
    </source>
</reference>
<keyword evidence="3" id="KW-1185">Reference proteome</keyword>
<proteinExistence type="predicted"/>
<dbReference type="RefSeq" id="WP_253653667.1">
    <property type="nucleotide sequence ID" value="NZ_BAAAOE010000001.1"/>
</dbReference>
<dbReference type="Proteomes" id="UP001205740">
    <property type="component" value="Unassembled WGS sequence"/>
</dbReference>
<gene>
    <name evidence="2" type="ORF">LX12_001268</name>
</gene>
<name>A0ABT1GZD9_9NOCA</name>
<organism evidence="2 3">
    <name type="scientific">Williamsia serinedens</name>
    <dbReference type="NCBI Taxonomy" id="391736"/>
    <lineage>
        <taxon>Bacteria</taxon>
        <taxon>Bacillati</taxon>
        <taxon>Actinomycetota</taxon>
        <taxon>Actinomycetes</taxon>
        <taxon>Mycobacteriales</taxon>
        <taxon>Nocardiaceae</taxon>
        <taxon>Williamsia</taxon>
    </lineage>
</organism>
<feature type="region of interest" description="Disordered" evidence="1">
    <location>
        <begin position="140"/>
        <end position="192"/>
    </location>
</feature>
<accession>A0ABT1GZD9</accession>
<feature type="region of interest" description="Disordered" evidence="1">
    <location>
        <begin position="96"/>
        <end position="123"/>
    </location>
</feature>
<sequence length="224" mass="24148">MVHDGCWSTVICTEAERAALGETSVGGWVLNCRLSIGHRGDHASDAEMVPRFDRRLWIQWNDTDAHAQSLIERNPCSAPAVSPCMLFEGHPGAHWFAPSNGHAPRPASPGPSPSPAQQSIDVPQRSAVDLATDVPSMRNRAVRTPGLDDPPAVVPQQDRPEPQRLPEQPMGRHGGPSPDVDRPRAVGPSLTDPEVVAALDDVVSALAHLADLLRAPRGRRAREI</sequence>